<dbReference type="Proteomes" id="UP000193467">
    <property type="component" value="Unassembled WGS sequence"/>
</dbReference>
<evidence type="ECO:0000256" key="3">
    <source>
        <dbReference type="SAM" id="MobiDB-lite"/>
    </source>
</evidence>
<dbReference type="InterPro" id="IPR008811">
    <property type="entry name" value="Glycosyl_hydrolases_36"/>
</dbReference>
<dbReference type="InterPro" id="IPR017853">
    <property type="entry name" value="GH"/>
</dbReference>
<keyword evidence="5" id="KW-1185">Reference proteome</keyword>
<protein>
    <recommendedName>
        <fullName evidence="6">Alpha-galactosidase</fullName>
    </recommendedName>
</protein>
<keyword evidence="2" id="KW-0119">Carbohydrate metabolism</keyword>
<feature type="region of interest" description="Disordered" evidence="3">
    <location>
        <begin position="902"/>
        <end position="929"/>
    </location>
</feature>
<feature type="compositionally biased region" description="Low complexity" evidence="3">
    <location>
        <begin position="902"/>
        <end position="925"/>
    </location>
</feature>
<feature type="region of interest" description="Disordered" evidence="3">
    <location>
        <begin position="336"/>
        <end position="362"/>
    </location>
</feature>
<feature type="region of interest" description="Disordered" evidence="3">
    <location>
        <begin position="413"/>
        <end position="446"/>
    </location>
</feature>
<organism evidence="4 5">
    <name type="scientific">Leucosporidium creatinivorum</name>
    <dbReference type="NCBI Taxonomy" id="106004"/>
    <lineage>
        <taxon>Eukaryota</taxon>
        <taxon>Fungi</taxon>
        <taxon>Dikarya</taxon>
        <taxon>Basidiomycota</taxon>
        <taxon>Pucciniomycotina</taxon>
        <taxon>Microbotryomycetes</taxon>
        <taxon>Leucosporidiales</taxon>
        <taxon>Leucosporidium</taxon>
    </lineage>
</organism>
<feature type="compositionally biased region" description="Low complexity" evidence="3">
    <location>
        <begin position="338"/>
        <end position="351"/>
    </location>
</feature>
<dbReference type="PANTHER" id="PTHR31268:SF32">
    <property type="entry name" value="GALACTINOL--SUCROSE GALACTOSYLTRANSFERASE 2-RELATED"/>
    <property type="match status" value="1"/>
</dbReference>
<evidence type="ECO:0000256" key="1">
    <source>
        <dbReference type="ARBA" id="ARBA00007240"/>
    </source>
</evidence>
<dbReference type="STRING" id="106004.A0A1Y2D6E0"/>
<comment type="similarity">
    <text evidence="1">Belongs to the glycosyl hydrolases 36 family.</text>
</comment>
<accession>A0A1Y2D6E0</accession>
<dbReference type="SUPFAM" id="SSF51445">
    <property type="entry name" value="(Trans)glycosidases"/>
    <property type="match status" value="1"/>
</dbReference>
<sequence>MSFHPSLGQHSFVSLLSSSASPSFLHFTYHPSNLITGSEPQVWTSLPSSEWQAIPFALQPSASAEPEQEQTWLARIPLADAQPGRFEYTFRLLHADGSMEWLGSEGGNGVVELVIAPSSSATVEDCPFEFEQAIEVEQKGRSSTLAAFGLKGGRSDQVESFRLRTKAEAGWDKADGLVIERSERTWYLPRLLPSPSPLSHVSPIFDTLFLHLRRPPTSGHSAGIVVILAFSTSTVSSSLRGGDDALWLRCTRDSDEQGAKGYVAVAWGKEGELRKCTEEVVRIASEVLGGGEIGKPSKGQEETIQKLSACTWNALNYDHYTLSDVLPWLEGLKRPGASPSSSFSTDPSLSDSESHHQPHSSPLFASSLSTILLDDGWQDVVHFPDPVDPAKDRRGLRSFGVRPEWYDVNGSIVREGEERGRTSKTEEKDTRRDDSGYGSASMSASVSGSEDGVVMIVQPGEELKDAVERIKRKGIEKVGVWMTLEGYWDALAPTGPLADKYGPLELWTLRSATHSAADTHWYLPPISRLADYYHDYFSSLKRAGIDFVKVDDQAHQDYVLSRWTEGGGEGEGVKGEDAGELRREMLTAMRREADKIFGAGTTIHCMSGSPRTWGGELGLVEKEGMRSLIRNSDDYFPDTPSSHRFHLHVNALNTLLTRSLALVPDFDMCQERLTDSTALHPWGTFHISFRAFSPAPTYSTDVPAKEGLSSNEGWEAMLGWTKDGAAGLVKTNGEVGVVLEGRIFDDVLGEGQGEALKVGLPFRGAKGAHVGLWNVRVEGATARSWVDDKDVADAVTTLGLEKEEVVVYLDGEDVKQVSVDQLAQAQAAHRLLPSPLHPIKLEEKGHRIVTIAQLHSFPSANGRLEIACLGLLDKHTGLAALQSIKVVDLTAVSTSTVAATSPDAVLASSTPAPPSTSLASRTPSTFPRPPTHSRLAFLLTCLTSYRSSLSASTIPPAQAQLQPRSLRTELHSLGRDLLRRPLGTIWSETRAVVGFTLAIVLWSVGRLAVLGGRPRGRLGVGARFEERETAASVAPVKVEDGVREEQAGHALRVGLAFVSPRLGFYLPSLAASSIAVESLKIKLDGTRIPSHFVSSSKSSKGVVEVDVEGAWRAAGESRKGEGWVLEVSA</sequence>
<evidence type="ECO:0008006" key="6">
    <source>
        <dbReference type="Google" id="ProtNLM"/>
    </source>
</evidence>
<proteinExistence type="inferred from homology"/>
<reference evidence="4 5" key="1">
    <citation type="submission" date="2016-07" db="EMBL/GenBank/DDBJ databases">
        <title>Pervasive Adenine N6-methylation of Active Genes in Fungi.</title>
        <authorList>
            <consortium name="DOE Joint Genome Institute"/>
            <person name="Mondo S.J."/>
            <person name="Dannebaum R.O."/>
            <person name="Kuo R.C."/>
            <person name="Labutti K."/>
            <person name="Haridas S."/>
            <person name="Kuo A."/>
            <person name="Salamov A."/>
            <person name="Ahrendt S.R."/>
            <person name="Lipzen A."/>
            <person name="Sullivan W."/>
            <person name="Andreopoulos W.B."/>
            <person name="Clum A."/>
            <person name="Lindquist E."/>
            <person name="Daum C."/>
            <person name="Ramamoorthy G.K."/>
            <person name="Gryganskyi A."/>
            <person name="Culley D."/>
            <person name="Magnuson J.K."/>
            <person name="James T.Y."/>
            <person name="O'Malley M.A."/>
            <person name="Stajich J.E."/>
            <person name="Spatafora J.W."/>
            <person name="Visel A."/>
            <person name="Grigoriev I.V."/>
        </authorList>
    </citation>
    <scope>NUCLEOTIDE SEQUENCE [LARGE SCALE GENOMIC DNA]</scope>
    <source>
        <strain evidence="4 5">62-1032</strain>
    </source>
</reference>
<gene>
    <name evidence="4" type="ORF">BCR35DRAFT_355826</name>
</gene>
<dbReference type="Pfam" id="PF05691">
    <property type="entry name" value="Raffinose_syn"/>
    <property type="match status" value="1"/>
</dbReference>
<name>A0A1Y2D6E0_9BASI</name>
<evidence type="ECO:0000313" key="4">
    <source>
        <dbReference type="EMBL" id="ORY54859.1"/>
    </source>
</evidence>
<dbReference type="InParanoid" id="A0A1Y2D6E0"/>
<dbReference type="OrthoDB" id="4664297at2759"/>
<dbReference type="PANTHER" id="PTHR31268">
    <property type="match status" value="1"/>
</dbReference>
<feature type="compositionally biased region" description="Basic and acidic residues" evidence="3">
    <location>
        <begin position="414"/>
        <end position="435"/>
    </location>
</feature>
<dbReference type="AlphaFoldDB" id="A0A1Y2D6E0"/>
<comment type="caution">
    <text evidence="4">The sequence shown here is derived from an EMBL/GenBank/DDBJ whole genome shotgun (WGS) entry which is preliminary data.</text>
</comment>
<evidence type="ECO:0000256" key="2">
    <source>
        <dbReference type="ARBA" id="ARBA00023277"/>
    </source>
</evidence>
<evidence type="ECO:0000313" key="5">
    <source>
        <dbReference type="Proteomes" id="UP000193467"/>
    </source>
</evidence>
<dbReference type="EMBL" id="MCGR01000094">
    <property type="protein sequence ID" value="ORY54859.1"/>
    <property type="molecule type" value="Genomic_DNA"/>
</dbReference>
<feature type="compositionally biased region" description="Low complexity" evidence="3">
    <location>
        <begin position="436"/>
        <end position="446"/>
    </location>
</feature>